<dbReference type="EMBL" id="CP064936">
    <property type="protein sequence ID" value="QQA01073.1"/>
    <property type="molecule type" value="Genomic_DNA"/>
</dbReference>
<evidence type="ECO:0000256" key="2">
    <source>
        <dbReference type="ARBA" id="ARBA00009152"/>
    </source>
</evidence>
<name>A0A7T3RDG4_9SPIR</name>
<gene>
    <name evidence="10" type="ORF">IWA51_00090</name>
</gene>
<evidence type="ECO:0000256" key="8">
    <source>
        <dbReference type="RuleBase" id="RU366003"/>
    </source>
</evidence>
<dbReference type="CDD" id="cd12110">
    <property type="entry name" value="PHP_HisPPase_Hisj_like"/>
    <property type="match status" value="1"/>
</dbReference>
<dbReference type="EC" id="3.1.3.15" evidence="3 8"/>
<protein>
    <recommendedName>
        <fullName evidence="3 8">Histidinol-phosphatase</fullName>
        <shortName evidence="8">HolPase</shortName>
        <ecNumber evidence="3 8">3.1.3.15</ecNumber>
    </recommendedName>
</protein>
<dbReference type="PANTHER" id="PTHR21039">
    <property type="entry name" value="HISTIDINOL PHOSPHATASE-RELATED"/>
    <property type="match status" value="1"/>
</dbReference>
<evidence type="ECO:0000256" key="4">
    <source>
        <dbReference type="ARBA" id="ARBA00022605"/>
    </source>
</evidence>
<dbReference type="InterPro" id="IPR004013">
    <property type="entry name" value="PHP_dom"/>
</dbReference>
<dbReference type="Pfam" id="PF02811">
    <property type="entry name" value="PHP"/>
    <property type="match status" value="1"/>
</dbReference>
<dbReference type="GO" id="GO:0004401">
    <property type="term" value="F:histidinol-phosphatase activity"/>
    <property type="evidence" value="ECO:0007669"/>
    <property type="project" value="UniProtKB-UniRule"/>
</dbReference>
<dbReference type="SUPFAM" id="SSF89550">
    <property type="entry name" value="PHP domain-like"/>
    <property type="match status" value="1"/>
</dbReference>
<evidence type="ECO:0000256" key="1">
    <source>
        <dbReference type="ARBA" id="ARBA00004970"/>
    </source>
</evidence>
<keyword evidence="11" id="KW-1185">Reference proteome</keyword>
<sequence>MNPISNFHTHTQLCNHAEGTPLDYVEQAIREGCTQLGFSDHCPYPDSFDDCWPNIRMSIDEVPTYLEWIEEAKEAAPFPVYTGYECEWDSDFSAWYSDDLKSTYKADYLVLGPHWVTDGSSHIYAPDIDNPMLLNKYIDQTIDGMRSGNFAFVAHPDLFMAGYKEWDEQSKACLQAILDAACDLDLPLEINGLGITRTPSDTRRGIRYAYPYCEFWEMVSRSNARVICNSDAHHPSDVIFNAWKARDFASRFCLTPIEKPDF</sequence>
<keyword evidence="5 8" id="KW-0378">Hydrolase</keyword>
<comment type="catalytic activity">
    <reaction evidence="7 8">
        <text>L-histidinol phosphate + H2O = L-histidinol + phosphate</text>
        <dbReference type="Rhea" id="RHEA:14465"/>
        <dbReference type="ChEBI" id="CHEBI:15377"/>
        <dbReference type="ChEBI" id="CHEBI:43474"/>
        <dbReference type="ChEBI" id="CHEBI:57699"/>
        <dbReference type="ChEBI" id="CHEBI:57980"/>
        <dbReference type="EC" id="3.1.3.15"/>
    </reaction>
</comment>
<dbReference type="InterPro" id="IPR010140">
    <property type="entry name" value="Histidinol_P_phosphatase_HisJ"/>
</dbReference>
<accession>A0A7T3RDG4</accession>
<evidence type="ECO:0000256" key="5">
    <source>
        <dbReference type="ARBA" id="ARBA00022801"/>
    </source>
</evidence>
<dbReference type="AlphaFoldDB" id="A0A7T3RDG4"/>
<organism evidence="10 11">
    <name type="scientific">Treponema peruense</name>
    <dbReference type="NCBI Taxonomy" id="2787628"/>
    <lineage>
        <taxon>Bacteria</taxon>
        <taxon>Pseudomonadati</taxon>
        <taxon>Spirochaetota</taxon>
        <taxon>Spirochaetia</taxon>
        <taxon>Spirochaetales</taxon>
        <taxon>Treponemataceae</taxon>
        <taxon>Treponema</taxon>
    </lineage>
</organism>
<comment type="pathway">
    <text evidence="1 8">Amino-acid biosynthesis; L-histidine biosynthesis; L-histidine from 5-phospho-alpha-D-ribose 1-diphosphate: step 8/9.</text>
</comment>
<dbReference type="GO" id="GO:0005737">
    <property type="term" value="C:cytoplasm"/>
    <property type="evidence" value="ECO:0007669"/>
    <property type="project" value="TreeGrafter"/>
</dbReference>
<dbReference type="PANTHER" id="PTHR21039:SF0">
    <property type="entry name" value="HISTIDINOL-PHOSPHATASE"/>
    <property type="match status" value="1"/>
</dbReference>
<evidence type="ECO:0000256" key="7">
    <source>
        <dbReference type="ARBA" id="ARBA00049158"/>
    </source>
</evidence>
<dbReference type="UniPathway" id="UPA00031">
    <property type="reaction ID" value="UER00013"/>
</dbReference>
<dbReference type="Gene3D" id="3.20.20.140">
    <property type="entry name" value="Metal-dependent hydrolases"/>
    <property type="match status" value="1"/>
</dbReference>
<evidence type="ECO:0000256" key="6">
    <source>
        <dbReference type="ARBA" id="ARBA00023102"/>
    </source>
</evidence>
<dbReference type="InterPro" id="IPR016195">
    <property type="entry name" value="Pol/histidinol_Pase-like"/>
</dbReference>
<dbReference type="RefSeq" id="WP_177527776.1">
    <property type="nucleotide sequence ID" value="NZ_CBCSHE010000007.1"/>
</dbReference>
<dbReference type="Proteomes" id="UP000595224">
    <property type="component" value="Chromosome"/>
</dbReference>
<evidence type="ECO:0000313" key="11">
    <source>
        <dbReference type="Proteomes" id="UP000595224"/>
    </source>
</evidence>
<comment type="similarity">
    <text evidence="2 8">Belongs to the PHP hydrolase family. HisK subfamily.</text>
</comment>
<proteinExistence type="inferred from homology"/>
<reference evidence="10 11" key="1">
    <citation type="submission" date="2020-11" db="EMBL/GenBank/DDBJ databases">
        <title>Treponema Peruensis nv. sp., first commensal Treponema isolated from human feces.</title>
        <authorList>
            <person name="Belkhou C."/>
            <person name="Raes J."/>
        </authorList>
    </citation>
    <scope>NUCLEOTIDE SEQUENCE [LARGE SCALE GENOMIC DNA]</scope>
    <source>
        <strain evidence="10 11">RCC2812</strain>
    </source>
</reference>
<evidence type="ECO:0000313" key="10">
    <source>
        <dbReference type="EMBL" id="QQA01073.1"/>
    </source>
</evidence>
<keyword evidence="6 8" id="KW-0368">Histidine biosynthesis</keyword>
<keyword evidence="4 8" id="KW-0028">Amino-acid biosynthesis</keyword>
<feature type="domain" description="PHP" evidence="9">
    <location>
        <begin position="7"/>
        <end position="191"/>
    </location>
</feature>
<dbReference type="KEGG" id="tper:IWA51_00090"/>
<evidence type="ECO:0000256" key="3">
    <source>
        <dbReference type="ARBA" id="ARBA00013085"/>
    </source>
</evidence>
<dbReference type="GO" id="GO:0000105">
    <property type="term" value="P:L-histidine biosynthetic process"/>
    <property type="evidence" value="ECO:0007669"/>
    <property type="project" value="UniProtKB-UniRule"/>
</dbReference>
<evidence type="ECO:0000259" key="9">
    <source>
        <dbReference type="Pfam" id="PF02811"/>
    </source>
</evidence>